<evidence type="ECO:0000256" key="1">
    <source>
        <dbReference type="SAM" id="Coils"/>
    </source>
</evidence>
<evidence type="ECO:0000313" key="3">
    <source>
        <dbReference type="Proteomes" id="UP000265703"/>
    </source>
</evidence>
<name>A0A397S277_9GLOM</name>
<dbReference type="AlphaFoldDB" id="A0A397S277"/>
<dbReference type="EMBL" id="QKYT01001223">
    <property type="protein sequence ID" value="RIA79592.1"/>
    <property type="molecule type" value="Genomic_DNA"/>
</dbReference>
<reference evidence="2 3" key="1">
    <citation type="submission" date="2018-06" db="EMBL/GenBank/DDBJ databases">
        <title>Comparative genomics reveals the genomic features of Rhizophagus irregularis, R. cerebriforme, R. diaphanum and Gigaspora rosea, and their symbiotic lifestyle signature.</title>
        <authorList>
            <person name="Morin E."/>
            <person name="San Clemente H."/>
            <person name="Chen E.C.H."/>
            <person name="De La Providencia I."/>
            <person name="Hainaut M."/>
            <person name="Kuo A."/>
            <person name="Kohler A."/>
            <person name="Murat C."/>
            <person name="Tang N."/>
            <person name="Roy S."/>
            <person name="Loubradou J."/>
            <person name="Henrissat B."/>
            <person name="Grigoriev I.V."/>
            <person name="Corradi N."/>
            <person name="Roux C."/>
            <person name="Martin F.M."/>
        </authorList>
    </citation>
    <scope>NUCLEOTIDE SEQUENCE [LARGE SCALE GENOMIC DNA]</scope>
    <source>
        <strain evidence="2 3">DAOM 227022</strain>
    </source>
</reference>
<protein>
    <submittedName>
        <fullName evidence="2">Uncharacterized protein</fullName>
    </submittedName>
</protein>
<organism evidence="2 3">
    <name type="scientific">Glomus cerebriforme</name>
    <dbReference type="NCBI Taxonomy" id="658196"/>
    <lineage>
        <taxon>Eukaryota</taxon>
        <taxon>Fungi</taxon>
        <taxon>Fungi incertae sedis</taxon>
        <taxon>Mucoromycota</taxon>
        <taxon>Glomeromycotina</taxon>
        <taxon>Glomeromycetes</taxon>
        <taxon>Glomerales</taxon>
        <taxon>Glomeraceae</taxon>
        <taxon>Glomus</taxon>
    </lineage>
</organism>
<feature type="coiled-coil region" evidence="1">
    <location>
        <begin position="55"/>
        <end position="82"/>
    </location>
</feature>
<sequence length="133" mass="15122">MAMPYISKISVITGIGKIEPIISDCKTSLRQENEELYISKVIQLSNSVAFFKSIIPDMRKAIASAEKSINLLENNCQHLEHIISVKDKKIITLVDQIFFKTKYSIVMCKPGPEIEIFQICQNSETVIQNIFEI</sequence>
<proteinExistence type="predicted"/>
<gene>
    <name evidence="2" type="ORF">C1645_840324</name>
</gene>
<dbReference type="Proteomes" id="UP000265703">
    <property type="component" value="Unassembled WGS sequence"/>
</dbReference>
<comment type="caution">
    <text evidence="2">The sequence shown here is derived from an EMBL/GenBank/DDBJ whole genome shotgun (WGS) entry which is preliminary data.</text>
</comment>
<keyword evidence="3" id="KW-1185">Reference proteome</keyword>
<dbReference type="OrthoDB" id="2401059at2759"/>
<evidence type="ECO:0000313" key="2">
    <source>
        <dbReference type="EMBL" id="RIA79592.1"/>
    </source>
</evidence>
<keyword evidence="1" id="KW-0175">Coiled coil</keyword>
<accession>A0A397S277</accession>